<organism evidence="2 3">
    <name type="scientific">Glarea lozoyensis (strain ATCC 20868 / MF5171)</name>
    <dbReference type="NCBI Taxonomy" id="1116229"/>
    <lineage>
        <taxon>Eukaryota</taxon>
        <taxon>Fungi</taxon>
        <taxon>Dikarya</taxon>
        <taxon>Ascomycota</taxon>
        <taxon>Pezizomycotina</taxon>
        <taxon>Leotiomycetes</taxon>
        <taxon>Helotiales</taxon>
        <taxon>Helotiaceae</taxon>
        <taxon>Glarea</taxon>
    </lineage>
</organism>
<feature type="transmembrane region" description="Helical" evidence="1">
    <location>
        <begin position="53"/>
        <end position="75"/>
    </location>
</feature>
<proteinExistence type="predicted"/>
<gene>
    <name evidence="2" type="ORF">GLAREA_04878</name>
</gene>
<keyword evidence="1" id="KW-1133">Transmembrane helix</keyword>
<keyword evidence="3" id="KW-1185">Reference proteome</keyword>
<dbReference type="OMA" id="FYQAYHI"/>
<name>S3CNK1_GLAL2</name>
<keyword evidence="1" id="KW-0812">Transmembrane</keyword>
<dbReference type="Proteomes" id="UP000016922">
    <property type="component" value="Unassembled WGS sequence"/>
</dbReference>
<protein>
    <submittedName>
        <fullName evidence="2">Uncharacterized protein</fullName>
    </submittedName>
</protein>
<dbReference type="GeneID" id="19463933"/>
<dbReference type="RefSeq" id="XP_008085446.1">
    <property type="nucleotide sequence ID" value="XM_008087255.1"/>
</dbReference>
<dbReference type="KEGG" id="glz:GLAREA_04878"/>
<sequence length="578" mass="64420">MSAGWIILSTVWDFANVQATLNIIISLLGTIGIWTFSRFWYQHGSAKILRRDGVPLAFLFTFTTLGEAWDVAYLLKSNLFKPQFLTLLAQGIVVLLVTAMTVLAGPIARYSLKSDTIIRSSQLLGLAAANGGGPSQSLVSANVLWNATIDSLASANFPTDQLLDFLPPNEKPWVYEDREWNSTWAADCVSTDETVLNITGNSNYTIVDPVRAFPAFGATFDPSQLNSPEYRYSVDFCGWVHWDNSSSGIAHDITFFVLLQSNPNIEKRMDYNNASLHLSLSVLHIHNASLVSTNNLFGSRTTWRSKGQFGNASYTRMECTIARSRPVPDEDLIAWPWTNDTDSIVKAYADFNRVAIGNAGENHRIVPPLPPTDIFRFYQAYHITTSTQNEVWLTRPLSIRITAVELSTAFLVVAILIVILIIFTLVRYTVFLVRHKTLLKESSIPDAKLDWMLHAFKNSQHITVDELGLTDREQFKAAAYERVMSDASVRGMARVYSRRASEVAPEPQHRPSAMFSTNVFAVEPIVEDDSAEDTDKILALSTLNDREKVITAETVVKCLIENGGPVVVDGQEKKPQSD</sequence>
<dbReference type="eggNOG" id="ENOG502T5YI">
    <property type="taxonomic scope" value="Eukaryota"/>
</dbReference>
<dbReference type="HOGENOM" id="CLU_028412_0_0_1"/>
<feature type="transmembrane region" description="Helical" evidence="1">
    <location>
        <begin position="403"/>
        <end position="426"/>
    </location>
</feature>
<dbReference type="AlphaFoldDB" id="S3CNK1"/>
<evidence type="ECO:0000256" key="1">
    <source>
        <dbReference type="SAM" id="Phobius"/>
    </source>
</evidence>
<dbReference type="OrthoDB" id="3516776at2759"/>
<feature type="transmembrane region" description="Helical" evidence="1">
    <location>
        <begin position="87"/>
        <end position="112"/>
    </location>
</feature>
<evidence type="ECO:0000313" key="2">
    <source>
        <dbReference type="EMBL" id="EPE28087.1"/>
    </source>
</evidence>
<keyword evidence="1" id="KW-0472">Membrane</keyword>
<evidence type="ECO:0000313" key="3">
    <source>
        <dbReference type="Proteomes" id="UP000016922"/>
    </source>
</evidence>
<reference evidence="2 3" key="1">
    <citation type="journal article" date="2013" name="BMC Genomics">
        <title>Genomics-driven discovery of the pneumocandin biosynthetic gene cluster in the fungus Glarea lozoyensis.</title>
        <authorList>
            <person name="Chen L."/>
            <person name="Yue Q."/>
            <person name="Zhang X."/>
            <person name="Xiang M."/>
            <person name="Wang C."/>
            <person name="Li S."/>
            <person name="Che Y."/>
            <person name="Ortiz-Lopez F.J."/>
            <person name="Bills G.F."/>
            <person name="Liu X."/>
            <person name="An Z."/>
        </authorList>
    </citation>
    <scope>NUCLEOTIDE SEQUENCE [LARGE SCALE GENOMIC DNA]</scope>
    <source>
        <strain evidence="3">ATCC 20868 / MF5171</strain>
    </source>
</reference>
<accession>S3CNK1</accession>
<feature type="transmembrane region" description="Helical" evidence="1">
    <location>
        <begin position="20"/>
        <end position="41"/>
    </location>
</feature>
<dbReference type="EMBL" id="KE145369">
    <property type="protein sequence ID" value="EPE28087.1"/>
    <property type="molecule type" value="Genomic_DNA"/>
</dbReference>